<dbReference type="GO" id="GO:0030574">
    <property type="term" value="P:collagen catabolic process"/>
    <property type="evidence" value="ECO:0007669"/>
    <property type="project" value="TreeGrafter"/>
</dbReference>
<dbReference type="STRING" id="1513793.SAMN06296036_101364"/>
<reference evidence="11" key="1">
    <citation type="submission" date="2017-04" db="EMBL/GenBank/DDBJ databases">
        <authorList>
            <person name="Varghese N."/>
            <person name="Submissions S."/>
        </authorList>
    </citation>
    <scope>NUCLEOTIDE SEQUENCE [LARGE SCALE GENOMIC DNA]</scope>
    <source>
        <strain evidence="11">RKEM611</strain>
    </source>
</reference>
<keyword evidence="5" id="KW-0732">Signal</keyword>
<dbReference type="EMBL" id="FWZT01000001">
    <property type="protein sequence ID" value="SME90396.1"/>
    <property type="molecule type" value="Genomic_DNA"/>
</dbReference>
<dbReference type="GO" id="GO:0006508">
    <property type="term" value="P:proteolysis"/>
    <property type="evidence" value="ECO:0007669"/>
    <property type="project" value="UniProtKB-KW"/>
</dbReference>
<evidence type="ECO:0000256" key="5">
    <source>
        <dbReference type="ARBA" id="ARBA00022729"/>
    </source>
</evidence>
<evidence type="ECO:0000256" key="6">
    <source>
        <dbReference type="ARBA" id="ARBA00022801"/>
    </source>
</evidence>
<accession>A0A1Y6B8S5</accession>
<dbReference type="OrthoDB" id="5516015at2"/>
<evidence type="ECO:0000259" key="9">
    <source>
        <dbReference type="Pfam" id="PF00413"/>
    </source>
</evidence>
<dbReference type="PANTHER" id="PTHR10201:SF291">
    <property type="entry name" value="MATRIX METALLOPROTEINASE 1, ISOFORM C-RELATED"/>
    <property type="match status" value="1"/>
</dbReference>
<dbReference type="RefSeq" id="WP_132314520.1">
    <property type="nucleotide sequence ID" value="NZ_FWZT01000001.1"/>
</dbReference>
<evidence type="ECO:0000256" key="4">
    <source>
        <dbReference type="ARBA" id="ARBA00022723"/>
    </source>
</evidence>
<proteinExistence type="inferred from homology"/>
<evidence type="ECO:0000256" key="8">
    <source>
        <dbReference type="ARBA" id="ARBA00023049"/>
    </source>
</evidence>
<name>A0A1Y6B8S5_9BACT</name>
<evidence type="ECO:0000256" key="2">
    <source>
        <dbReference type="ARBA" id="ARBA00010370"/>
    </source>
</evidence>
<evidence type="ECO:0000256" key="3">
    <source>
        <dbReference type="ARBA" id="ARBA00022670"/>
    </source>
</evidence>
<sequence>MGSKYFQGVMMRYAAGVAGIIVTFGNFVACGSQLYQVSVKEDFSPSEQVKAANPEMENPDSTLYGIHAPSGWKELPIRFQFGKDMNQEQKVHFLAAIKTWEWAVGKNLFEYLGTHEQTNGDTFVDLYSSLTDEVNGQYLDANWVKTKKPNYVLATTIWNNGPDYSLITKADIRFNEEHYIIGNSLTNFATDTKEVVDMQSLALHELGHFLGLAHVDAEVDSLSIMNPSLFIGEGLTSRRLSRGDIDRIQLVYGCEGNSCDVDALLEEAEDMYSNEAFEKTAALWLDSNAPSLRAH</sequence>
<dbReference type="GO" id="GO:0005615">
    <property type="term" value="C:extracellular space"/>
    <property type="evidence" value="ECO:0007669"/>
    <property type="project" value="TreeGrafter"/>
</dbReference>
<dbReference type="Pfam" id="PF00413">
    <property type="entry name" value="Peptidase_M10"/>
    <property type="match status" value="1"/>
</dbReference>
<keyword evidence="8" id="KW-0482">Metalloprotease</keyword>
<dbReference type="InterPro" id="IPR024079">
    <property type="entry name" value="MetalloPept_cat_dom_sf"/>
</dbReference>
<comment type="similarity">
    <text evidence="2">Belongs to the peptidase M10A family.</text>
</comment>
<keyword evidence="7" id="KW-0862">Zinc</keyword>
<dbReference type="PANTHER" id="PTHR10201">
    <property type="entry name" value="MATRIX METALLOPROTEINASE"/>
    <property type="match status" value="1"/>
</dbReference>
<evidence type="ECO:0000256" key="1">
    <source>
        <dbReference type="ARBA" id="ARBA00001947"/>
    </source>
</evidence>
<dbReference type="Gene3D" id="3.40.390.10">
    <property type="entry name" value="Collagenase (Catalytic Domain)"/>
    <property type="match status" value="1"/>
</dbReference>
<feature type="domain" description="Peptidase M10 metallopeptidase" evidence="9">
    <location>
        <begin position="168"/>
        <end position="253"/>
    </location>
</feature>
<dbReference type="GO" id="GO:0004222">
    <property type="term" value="F:metalloendopeptidase activity"/>
    <property type="evidence" value="ECO:0007669"/>
    <property type="project" value="InterPro"/>
</dbReference>
<keyword evidence="4" id="KW-0479">Metal-binding</keyword>
<dbReference type="SUPFAM" id="SSF55486">
    <property type="entry name" value="Metalloproteases ('zincins'), catalytic domain"/>
    <property type="match status" value="1"/>
</dbReference>
<comment type="cofactor">
    <cofactor evidence="1">
        <name>Zn(2+)</name>
        <dbReference type="ChEBI" id="CHEBI:29105"/>
    </cofactor>
</comment>
<evidence type="ECO:0000313" key="11">
    <source>
        <dbReference type="Proteomes" id="UP000192907"/>
    </source>
</evidence>
<dbReference type="GO" id="GO:0031012">
    <property type="term" value="C:extracellular matrix"/>
    <property type="evidence" value="ECO:0007669"/>
    <property type="project" value="InterPro"/>
</dbReference>
<dbReference type="InterPro" id="IPR001818">
    <property type="entry name" value="Pept_M10_metallopeptidase"/>
</dbReference>
<evidence type="ECO:0000313" key="10">
    <source>
        <dbReference type="EMBL" id="SME90396.1"/>
    </source>
</evidence>
<dbReference type="AlphaFoldDB" id="A0A1Y6B8S5"/>
<gene>
    <name evidence="10" type="ORF">SAMN06296036_101364</name>
</gene>
<evidence type="ECO:0000256" key="7">
    <source>
        <dbReference type="ARBA" id="ARBA00022833"/>
    </source>
</evidence>
<dbReference type="GO" id="GO:0008270">
    <property type="term" value="F:zinc ion binding"/>
    <property type="evidence" value="ECO:0007669"/>
    <property type="project" value="InterPro"/>
</dbReference>
<organism evidence="10 11">
    <name type="scientific">Pseudobacteriovorax antillogorgiicola</name>
    <dbReference type="NCBI Taxonomy" id="1513793"/>
    <lineage>
        <taxon>Bacteria</taxon>
        <taxon>Pseudomonadati</taxon>
        <taxon>Bdellovibrionota</taxon>
        <taxon>Oligoflexia</taxon>
        <taxon>Oligoflexales</taxon>
        <taxon>Pseudobacteriovoracaceae</taxon>
        <taxon>Pseudobacteriovorax</taxon>
    </lineage>
</organism>
<protein>
    <submittedName>
        <fullName evidence="10">Matrixin</fullName>
    </submittedName>
</protein>
<dbReference type="Proteomes" id="UP000192907">
    <property type="component" value="Unassembled WGS sequence"/>
</dbReference>
<keyword evidence="11" id="KW-1185">Reference proteome</keyword>
<dbReference type="GO" id="GO:0030198">
    <property type="term" value="P:extracellular matrix organization"/>
    <property type="evidence" value="ECO:0007669"/>
    <property type="project" value="TreeGrafter"/>
</dbReference>
<keyword evidence="6" id="KW-0378">Hydrolase</keyword>
<keyword evidence="3" id="KW-0645">Protease</keyword>